<dbReference type="Proteomes" id="UP000037035">
    <property type="component" value="Unassembled WGS sequence"/>
</dbReference>
<dbReference type="OrthoDB" id="3061254at2759"/>
<dbReference type="PROSITE" id="PS50994">
    <property type="entry name" value="INTEGRASE"/>
    <property type="match status" value="1"/>
</dbReference>
<evidence type="ECO:0000313" key="4">
    <source>
        <dbReference type="Proteomes" id="UP000037035"/>
    </source>
</evidence>
<feature type="non-terminal residue" evidence="3">
    <location>
        <position position="1"/>
    </location>
</feature>
<accession>A0A0L6UH73</accession>
<protein>
    <recommendedName>
        <fullName evidence="2">Integrase catalytic domain-containing protein</fullName>
    </recommendedName>
</protein>
<reference evidence="3 4" key="1">
    <citation type="submission" date="2015-08" db="EMBL/GenBank/DDBJ databases">
        <title>Next Generation Sequencing and Analysis of the Genome of Puccinia sorghi L Schw, the Causal Agent of Maize Common Rust.</title>
        <authorList>
            <person name="Rochi L."/>
            <person name="Burguener G."/>
            <person name="Darino M."/>
            <person name="Turjanski A."/>
            <person name="Kreff E."/>
            <person name="Dieguez M.J."/>
            <person name="Sacco F."/>
        </authorList>
    </citation>
    <scope>NUCLEOTIDE SEQUENCE [LARGE SCALE GENOMIC DNA]</scope>
    <source>
        <strain evidence="3 4">RO10H11247</strain>
    </source>
</reference>
<evidence type="ECO:0000313" key="3">
    <source>
        <dbReference type="EMBL" id="KNZ47894.1"/>
    </source>
</evidence>
<organism evidence="3 4">
    <name type="scientific">Puccinia sorghi</name>
    <dbReference type="NCBI Taxonomy" id="27349"/>
    <lineage>
        <taxon>Eukaryota</taxon>
        <taxon>Fungi</taxon>
        <taxon>Dikarya</taxon>
        <taxon>Basidiomycota</taxon>
        <taxon>Pucciniomycotina</taxon>
        <taxon>Pucciniomycetes</taxon>
        <taxon>Pucciniales</taxon>
        <taxon>Pucciniaceae</taxon>
        <taxon>Puccinia</taxon>
    </lineage>
</organism>
<dbReference type="GO" id="GO:0003723">
    <property type="term" value="F:RNA binding"/>
    <property type="evidence" value="ECO:0007669"/>
    <property type="project" value="UniProtKB-KW"/>
</dbReference>
<evidence type="ECO:0000256" key="1">
    <source>
        <dbReference type="ARBA" id="ARBA00022884"/>
    </source>
</evidence>
<dbReference type="SUPFAM" id="SSF53098">
    <property type="entry name" value="Ribonuclease H-like"/>
    <property type="match status" value="1"/>
</dbReference>
<dbReference type="VEuPathDB" id="FungiDB:VP01_6061g1"/>
<dbReference type="InterPro" id="IPR012337">
    <property type="entry name" value="RNaseH-like_sf"/>
</dbReference>
<gene>
    <name evidence="3" type="ORF">VP01_6061g1</name>
</gene>
<dbReference type="GO" id="GO:0015074">
    <property type="term" value="P:DNA integration"/>
    <property type="evidence" value="ECO:0007669"/>
    <property type="project" value="InterPro"/>
</dbReference>
<proteinExistence type="predicted"/>
<sequence>YIPQKNGLAERFNRTIIESLWTVILDSGRQPSLWNEILSACVLFLNQIPSHRSKKSPYEFFKGASIPLNLFKPMGNPVSVLSNTKKSKLEPRGYF</sequence>
<name>A0A0L6UH73_9BASI</name>
<dbReference type="Gene3D" id="3.30.420.10">
    <property type="entry name" value="Ribonuclease H-like superfamily/Ribonuclease H"/>
    <property type="match status" value="1"/>
</dbReference>
<comment type="caution">
    <text evidence="3">The sequence shown here is derived from an EMBL/GenBank/DDBJ whole genome shotgun (WGS) entry which is preliminary data.</text>
</comment>
<feature type="domain" description="Integrase catalytic" evidence="2">
    <location>
        <begin position="1"/>
        <end position="65"/>
    </location>
</feature>
<dbReference type="InterPro" id="IPR036397">
    <property type="entry name" value="RNaseH_sf"/>
</dbReference>
<dbReference type="InterPro" id="IPR001584">
    <property type="entry name" value="Integrase_cat-core"/>
</dbReference>
<keyword evidence="4" id="KW-1185">Reference proteome</keyword>
<dbReference type="GO" id="GO:0005634">
    <property type="term" value="C:nucleus"/>
    <property type="evidence" value="ECO:0007669"/>
    <property type="project" value="UniProtKB-ARBA"/>
</dbReference>
<dbReference type="EMBL" id="LAVV01011343">
    <property type="protein sequence ID" value="KNZ47894.1"/>
    <property type="molecule type" value="Genomic_DNA"/>
</dbReference>
<evidence type="ECO:0000259" key="2">
    <source>
        <dbReference type="PROSITE" id="PS50994"/>
    </source>
</evidence>
<keyword evidence="1" id="KW-0694">RNA-binding</keyword>
<dbReference type="AlphaFoldDB" id="A0A0L6UH73"/>